<comment type="caution">
    <text evidence="5">The sequence shown here is derived from an EMBL/GenBank/DDBJ whole genome shotgun (WGS) entry which is preliminary data.</text>
</comment>
<sequence>MKTEKTRWGILSTGGIANQFAMDITFAKNAELVAVGSRTNESATKFAETHGIPRAYGNYEELAQDPEVDAIYVATPHPFHKENVMTCLRAGKAVLCEKPFTVRAAELEELITFARDKKLFLMEAMWTRFLPPIVKVREWIKAGKIGDVRLVKAEFGFKAPWDPDWRLLNPELGGGALLDAGIYPISFASMILGAQPEKIESSAFIGETGVDEHFSIFLSYPSGKTAMLNGAIRLGLTNEAYIHGTEGYIRIPSFLNTRSATLYINNEEVETYSDDRVAKGYAFEAEEVGRCLQEGLTESSVIPLNESLEILKILDEVREQWGLKYPFE</sequence>
<reference evidence="5 6" key="1">
    <citation type="submission" date="2021-01" db="EMBL/GenBank/DDBJ databases">
        <title>Genomic Encyclopedia of Type Strains, Phase IV (KMG-IV): sequencing the most valuable type-strain genomes for metagenomic binning, comparative biology and taxonomic classification.</title>
        <authorList>
            <person name="Goeker M."/>
        </authorList>
    </citation>
    <scope>NUCLEOTIDE SEQUENCE [LARGE SCALE GENOMIC DNA]</scope>
    <source>
        <strain evidence="5 6">DSM 23711</strain>
    </source>
</reference>
<comment type="similarity">
    <text evidence="1">Belongs to the Gfo/Idh/MocA family.</text>
</comment>
<dbReference type="Proteomes" id="UP001296943">
    <property type="component" value="Unassembled WGS sequence"/>
</dbReference>
<protein>
    <submittedName>
        <fullName evidence="5">Dehydrogenase</fullName>
    </submittedName>
</protein>
<evidence type="ECO:0000256" key="2">
    <source>
        <dbReference type="ARBA" id="ARBA00023002"/>
    </source>
</evidence>
<dbReference type="PANTHER" id="PTHR22604">
    <property type="entry name" value="OXIDOREDUCTASES"/>
    <property type="match status" value="1"/>
</dbReference>
<keyword evidence="2" id="KW-0560">Oxidoreductase</keyword>
<evidence type="ECO:0000259" key="3">
    <source>
        <dbReference type="Pfam" id="PF01408"/>
    </source>
</evidence>
<dbReference type="PANTHER" id="PTHR22604:SF105">
    <property type="entry name" value="TRANS-1,2-DIHYDROBENZENE-1,2-DIOL DEHYDROGENASE"/>
    <property type="match status" value="1"/>
</dbReference>
<proteinExistence type="inferred from homology"/>
<organism evidence="5 6">
    <name type="scientific">Aquibacillus albus</name>
    <dbReference type="NCBI Taxonomy" id="1168171"/>
    <lineage>
        <taxon>Bacteria</taxon>
        <taxon>Bacillati</taxon>
        <taxon>Bacillota</taxon>
        <taxon>Bacilli</taxon>
        <taxon>Bacillales</taxon>
        <taxon>Bacillaceae</taxon>
        <taxon>Aquibacillus</taxon>
    </lineage>
</organism>
<dbReference type="InterPro" id="IPR055170">
    <property type="entry name" value="GFO_IDH_MocA-like_dom"/>
</dbReference>
<dbReference type="RefSeq" id="WP_204497857.1">
    <property type="nucleotide sequence ID" value="NZ_JAFBDR010000003.1"/>
</dbReference>
<evidence type="ECO:0000259" key="4">
    <source>
        <dbReference type="Pfam" id="PF22725"/>
    </source>
</evidence>
<dbReference type="Gene3D" id="3.30.360.10">
    <property type="entry name" value="Dihydrodipicolinate Reductase, domain 2"/>
    <property type="match status" value="1"/>
</dbReference>
<dbReference type="SUPFAM" id="SSF51735">
    <property type="entry name" value="NAD(P)-binding Rossmann-fold domains"/>
    <property type="match status" value="1"/>
</dbReference>
<accession>A0ABS2MX54</accession>
<dbReference type="Gene3D" id="3.40.50.720">
    <property type="entry name" value="NAD(P)-binding Rossmann-like Domain"/>
    <property type="match status" value="1"/>
</dbReference>
<gene>
    <name evidence="5" type="ORF">JOC48_000925</name>
</gene>
<dbReference type="EMBL" id="JAFBDR010000003">
    <property type="protein sequence ID" value="MBM7570447.1"/>
    <property type="molecule type" value="Genomic_DNA"/>
</dbReference>
<dbReference type="InterPro" id="IPR050984">
    <property type="entry name" value="Gfo/Idh/MocA_domain"/>
</dbReference>
<evidence type="ECO:0000256" key="1">
    <source>
        <dbReference type="ARBA" id="ARBA00010928"/>
    </source>
</evidence>
<dbReference type="InterPro" id="IPR000683">
    <property type="entry name" value="Gfo/Idh/MocA-like_OxRdtase_N"/>
</dbReference>
<feature type="domain" description="GFO/IDH/MocA-like oxidoreductase" evidence="4">
    <location>
        <begin position="134"/>
        <end position="250"/>
    </location>
</feature>
<dbReference type="Pfam" id="PF01408">
    <property type="entry name" value="GFO_IDH_MocA"/>
    <property type="match status" value="1"/>
</dbReference>
<name>A0ABS2MX54_9BACI</name>
<dbReference type="InterPro" id="IPR036291">
    <property type="entry name" value="NAD(P)-bd_dom_sf"/>
</dbReference>
<evidence type="ECO:0000313" key="6">
    <source>
        <dbReference type="Proteomes" id="UP001296943"/>
    </source>
</evidence>
<feature type="domain" description="Gfo/Idh/MocA-like oxidoreductase N-terminal" evidence="3">
    <location>
        <begin position="7"/>
        <end position="122"/>
    </location>
</feature>
<dbReference type="Pfam" id="PF22725">
    <property type="entry name" value="GFO_IDH_MocA_C3"/>
    <property type="match status" value="1"/>
</dbReference>
<evidence type="ECO:0000313" key="5">
    <source>
        <dbReference type="EMBL" id="MBM7570447.1"/>
    </source>
</evidence>
<keyword evidence="6" id="KW-1185">Reference proteome</keyword>
<dbReference type="SUPFAM" id="SSF55347">
    <property type="entry name" value="Glyceraldehyde-3-phosphate dehydrogenase-like, C-terminal domain"/>
    <property type="match status" value="1"/>
</dbReference>